<feature type="compositionally biased region" description="Polar residues" evidence="4">
    <location>
        <begin position="10"/>
        <end position="26"/>
    </location>
</feature>
<gene>
    <name evidence="6" type="ORF">HG537_0C02960</name>
</gene>
<keyword evidence="3" id="KW-0175">Coiled coil</keyword>
<feature type="domain" description="FAM192A/Fyv6 N-terminal" evidence="5">
    <location>
        <begin position="43"/>
        <end position="130"/>
    </location>
</feature>
<sequence>MRLKSDASEPQHTTSPQHESMTSPGGNTRRRTLAFVSEGVTDLETQRAREQVEQAKFEAECKRRERKSLREQLKANAISKQKEFNGLVKQHDSVNRLNDDELAHIRRLADQDRQKERELREYIETRSRDFTLRQQQLTKPPTRNESTHQQHARTNKLQGVVKPDKKKLNIKIKPTRSRTSKTTQ</sequence>
<keyword evidence="2" id="KW-0539">Nucleus</keyword>
<dbReference type="Pfam" id="PF10187">
    <property type="entry name" value="FAM192A_Fyv6_N"/>
    <property type="match status" value="1"/>
</dbReference>
<name>A0A7H9HQS0_9SACH</name>
<evidence type="ECO:0000259" key="5">
    <source>
        <dbReference type="Pfam" id="PF10187"/>
    </source>
</evidence>
<accession>A0A7H9HQS0</accession>
<comment type="subcellular location">
    <subcellularLocation>
        <location evidence="1">Nucleus</location>
    </subcellularLocation>
</comment>
<feature type="region of interest" description="Disordered" evidence="4">
    <location>
        <begin position="1"/>
        <end position="31"/>
    </location>
</feature>
<evidence type="ECO:0000256" key="3">
    <source>
        <dbReference type="SAM" id="Coils"/>
    </source>
</evidence>
<dbReference type="Proteomes" id="UP000510647">
    <property type="component" value="Chromosome 3"/>
</dbReference>
<feature type="coiled-coil region" evidence="3">
    <location>
        <begin position="40"/>
        <end position="72"/>
    </location>
</feature>
<dbReference type="EMBL" id="CP059269">
    <property type="protein sequence ID" value="QLQ79649.1"/>
    <property type="molecule type" value="Genomic_DNA"/>
</dbReference>
<proteinExistence type="predicted"/>
<dbReference type="OrthoDB" id="4036151at2759"/>
<dbReference type="InterPro" id="IPR019331">
    <property type="entry name" value="FAM192A/Fyv6_N"/>
</dbReference>
<evidence type="ECO:0000256" key="4">
    <source>
        <dbReference type="SAM" id="MobiDB-lite"/>
    </source>
</evidence>
<reference evidence="6 7" key="1">
    <citation type="submission" date="2020-06" db="EMBL/GenBank/DDBJ databases">
        <title>The yeast mating-type switching endonuclease HO is a domesticated member of an unorthodox homing genetic element family.</title>
        <authorList>
            <person name="Coughlan A.Y."/>
            <person name="Lombardi L."/>
            <person name="Braun-Galleani S."/>
            <person name="Martos A.R."/>
            <person name="Galeote V."/>
            <person name="Bigey F."/>
            <person name="Dequin S."/>
            <person name="Byrne K.P."/>
            <person name="Wolfe K.H."/>
        </authorList>
    </citation>
    <scope>NUCLEOTIDE SEQUENCE [LARGE SCALE GENOMIC DNA]</scope>
    <source>
        <strain evidence="6 7">CBS2947</strain>
    </source>
</reference>
<evidence type="ECO:0000313" key="7">
    <source>
        <dbReference type="Proteomes" id="UP000510647"/>
    </source>
</evidence>
<evidence type="ECO:0000313" key="6">
    <source>
        <dbReference type="EMBL" id="QLQ79649.1"/>
    </source>
</evidence>
<dbReference type="GO" id="GO:0005634">
    <property type="term" value="C:nucleus"/>
    <property type="evidence" value="ECO:0007669"/>
    <property type="project" value="UniProtKB-SubCell"/>
</dbReference>
<feature type="compositionally biased region" description="Polar residues" evidence="4">
    <location>
        <begin position="132"/>
        <end position="149"/>
    </location>
</feature>
<protein>
    <recommendedName>
        <fullName evidence="5">FAM192A/Fyv6 N-terminal domain-containing protein</fullName>
    </recommendedName>
</protein>
<keyword evidence="7" id="KW-1185">Reference proteome</keyword>
<feature type="compositionally biased region" description="Basic residues" evidence="4">
    <location>
        <begin position="168"/>
        <end position="184"/>
    </location>
</feature>
<evidence type="ECO:0000256" key="2">
    <source>
        <dbReference type="ARBA" id="ARBA00023242"/>
    </source>
</evidence>
<dbReference type="AlphaFoldDB" id="A0A7H9HQS0"/>
<feature type="region of interest" description="Disordered" evidence="4">
    <location>
        <begin position="130"/>
        <end position="184"/>
    </location>
</feature>
<evidence type="ECO:0000256" key="1">
    <source>
        <dbReference type="ARBA" id="ARBA00004123"/>
    </source>
</evidence>
<organism evidence="6 7">
    <name type="scientific">Torulaspora globosa</name>
    <dbReference type="NCBI Taxonomy" id="48254"/>
    <lineage>
        <taxon>Eukaryota</taxon>
        <taxon>Fungi</taxon>
        <taxon>Dikarya</taxon>
        <taxon>Ascomycota</taxon>
        <taxon>Saccharomycotina</taxon>
        <taxon>Saccharomycetes</taxon>
        <taxon>Saccharomycetales</taxon>
        <taxon>Saccharomycetaceae</taxon>
        <taxon>Torulaspora</taxon>
    </lineage>
</organism>